<protein>
    <recommendedName>
        <fullName evidence="5">Cell division protein ZapB</fullName>
    </recommendedName>
</protein>
<dbReference type="Proteomes" id="UP000016183">
    <property type="component" value="Unassembled WGS sequence"/>
</dbReference>
<sequence length="154" mass="17127">MLNLDQVRLLENKVERAVQMIKSLHTEKDALKKEIEARDRRISELEKLIIVFKDDQSKIEEGIINALNQLSAFEDTSYTKKHEMRPSASELETAAPVLSGAKPESFSTPSPKTSSQQAPAADPVSEEPVSGNLQKDLDDVLGQSSETSKQMDIF</sequence>
<dbReference type="HOGENOM" id="CLU_116322_0_0_12"/>
<name>M2BPW0_TREDN</name>
<accession>M2BPW0</accession>
<feature type="compositionally biased region" description="Polar residues" evidence="2">
    <location>
        <begin position="105"/>
        <end position="118"/>
    </location>
</feature>
<dbReference type="Gene3D" id="1.10.287.1490">
    <property type="match status" value="1"/>
</dbReference>
<feature type="coiled-coil region" evidence="1">
    <location>
        <begin position="7"/>
        <end position="48"/>
    </location>
</feature>
<comment type="caution">
    <text evidence="3">The sequence shown here is derived from an EMBL/GenBank/DDBJ whole genome shotgun (WGS) entry which is preliminary data.</text>
</comment>
<proteinExistence type="predicted"/>
<evidence type="ECO:0008006" key="5">
    <source>
        <dbReference type="Google" id="ProtNLM"/>
    </source>
</evidence>
<organism evidence="3 4">
    <name type="scientific">Treponema denticola SP33</name>
    <dbReference type="NCBI Taxonomy" id="999437"/>
    <lineage>
        <taxon>Bacteria</taxon>
        <taxon>Pseudomonadati</taxon>
        <taxon>Spirochaetota</taxon>
        <taxon>Spirochaetia</taxon>
        <taxon>Spirochaetales</taxon>
        <taxon>Treponemataceae</taxon>
        <taxon>Treponema</taxon>
    </lineage>
</organism>
<evidence type="ECO:0000256" key="1">
    <source>
        <dbReference type="SAM" id="Coils"/>
    </source>
</evidence>
<dbReference type="AlphaFoldDB" id="M2BPW0"/>
<dbReference type="EMBL" id="AGDZ01000022">
    <property type="protein sequence ID" value="EMB24044.1"/>
    <property type="molecule type" value="Genomic_DNA"/>
</dbReference>
<feature type="region of interest" description="Disordered" evidence="2">
    <location>
        <begin position="77"/>
        <end position="154"/>
    </location>
</feature>
<dbReference type="PATRIC" id="fig|999437.3.peg.1538"/>
<keyword evidence="1" id="KW-0175">Coiled coil</keyword>
<gene>
    <name evidence="3" type="ORF">HMPREF9733_01493</name>
</gene>
<dbReference type="RefSeq" id="WP_010695626.1">
    <property type="nucleotide sequence ID" value="NZ_KB442453.1"/>
</dbReference>
<feature type="compositionally biased region" description="Polar residues" evidence="2">
    <location>
        <begin position="142"/>
        <end position="154"/>
    </location>
</feature>
<reference evidence="3 4" key="1">
    <citation type="submission" date="2012-01" db="EMBL/GenBank/DDBJ databases">
        <title>The Genome Sequence of Treponema denticola SP33.</title>
        <authorList>
            <consortium name="The Broad Institute Genome Sequencing Platform"/>
            <person name="Earl A."/>
            <person name="Ward D."/>
            <person name="Feldgarden M."/>
            <person name="Gevers D."/>
            <person name="Blanton J.M."/>
            <person name="Fenno C.J."/>
            <person name="Baranova O.V."/>
            <person name="Mathney J."/>
            <person name="Dewhirst F.E."/>
            <person name="Izard J."/>
            <person name="Young S.K."/>
            <person name="Zeng Q."/>
            <person name="Gargeya S."/>
            <person name="Fitzgerald M."/>
            <person name="Haas B."/>
            <person name="Abouelleil A."/>
            <person name="Alvarado L."/>
            <person name="Arachchi H.M."/>
            <person name="Berlin A."/>
            <person name="Chapman S.B."/>
            <person name="Gearin G."/>
            <person name="Goldberg J."/>
            <person name="Griggs A."/>
            <person name="Gujja S."/>
            <person name="Hansen M."/>
            <person name="Heiman D."/>
            <person name="Howarth C."/>
            <person name="Larimer J."/>
            <person name="Lui A."/>
            <person name="MacDonald P.J.P."/>
            <person name="McCowen C."/>
            <person name="Montmayeur A."/>
            <person name="Murphy C."/>
            <person name="Neiman D."/>
            <person name="Pearson M."/>
            <person name="Priest M."/>
            <person name="Roberts A."/>
            <person name="Saif S."/>
            <person name="Shea T."/>
            <person name="Sisk P."/>
            <person name="Stolte C."/>
            <person name="Sykes S."/>
            <person name="Wortman J."/>
            <person name="Nusbaum C."/>
            <person name="Birren B."/>
        </authorList>
    </citation>
    <scope>NUCLEOTIDE SEQUENCE [LARGE SCALE GENOMIC DNA]</scope>
    <source>
        <strain evidence="3 4">SP33</strain>
    </source>
</reference>
<evidence type="ECO:0000313" key="3">
    <source>
        <dbReference type="EMBL" id="EMB24044.1"/>
    </source>
</evidence>
<evidence type="ECO:0000256" key="2">
    <source>
        <dbReference type="SAM" id="MobiDB-lite"/>
    </source>
</evidence>
<dbReference type="OrthoDB" id="363240at2"/>
<evidence type="ECO:0000313" key="4">
    <source>
        <dbReference type="Proteomes" id="UP000016183"/>
    </source>
</evidence>